<gene>
    <name evidence="2" type="ORF">E2I00_008553</name>
</gene>
<accession>A0A6A1QK97</accession>
<name>A0A6A1QK97_BALPH</name>
<reference evidence="2 3" key="1">
    <citation type="journal article" date="2019" name="PLoS ONE">
        <title>Genomic analyses reveal an absence of contemporary introgressive admixture between fin whales and blue whales, despite known hybrids.</title>
        <authorList>
            <person name="Westbury M.V."/>
            <person name="Petersen B."/>
            <person name="Lorenzen E.D."/>
        </authorList>
    </citation>
    <scope>NUCLEOTIDE SEQUENCE [LARGE SCALE GENOMIC DNA]</scope>
    <source>
        <strain evidence="2">FinWhale-01</strain>
    </source>
</reference>
<dbReference type="EMBL" id="SGJD01000150">
    <property type="protein sequence ID" value="KAB0406679.1"/>
    <property type="molecule type" value="Genomic_DNA"/>
</dbReference>
<evidence type="ECO:0000256" key="1">
    <source>
        <dbReference type="SAM" id="MobiDB-lite"/>
    </source>
</evidence>
<sequence length="182" mass="19851">ACGFQAGEAGVSSKSSKKLSLQGIRSEGAAVTVADLVTPRATCPVETGPAIYPMDTMRTRIQATGKGHVGPAPPVKEEKKGWGHSYGEALGPAERGGHIHGHLVLSGGVSDEGRDVCLRVCPRGQRMRIAEQLVRAKMAFDSGHRISWEIHKKKSWLLRHKWPRAVSPRVRAAHMLQMRRHT</sequence>
<dbReference type="OrthoDB" id="10678195at2759"/>
<dbReference type="Proteomes" id="UP000437017">
    <property type="component" value="Unassembled WGS sequence"/>
</dbReference>
<evidence type="ECO:0000313" key="3">
    <source>
        <dbReference type="Proteomes" id="UP000437017"/>
    </source>
</evidence>
<proteinExistence type="predicted"/>
<feature type="region of interest" description="Disordered" evidence="1">
    <location>
        <begin position="64"/>
        <end position="85"/>
    </location>
</feature>
<evidence type="ECO:0000313" key="2">
    <source>
        <dbReference type="EMBL" id="KAB0406679.1"/>
    </source>
</evidence>
<feature type="non-terminal residue" evidence="2">
    <location>
        <position position="1"/>
    </location>
</feature>
<dbReference type="AlphaFoldDB" id="A0A6A1QK97"/>
<protein>
    <submittedName>
        <fullName evidence="2">Uncharacterized protein</fullName>
    </submittedName>
</protein>
<organism evidence="2 3">
    <name type="scientific">Balaenoptera physalus</name>
    <name type="common">Fin whale</name>
    <name type="synonym">Balaena physalus</name>
    <dbReference type="NCBI Taxonomy" id="9770"/>
    <lineage>
        <taxon>Eukaryota</taxon>
        <taxon>Metazoa</taxon>
        <taxon>Chordata</taxon>
        <taxon>Craniata</taxon>
        <taxon>Vertebrata</taxon>
        <taxon>Euteleostomi</taxon>
        <taxon>Mammalia</taxon>
        <taxon>Eutheria</taxon>
        <taxon>Laurasiatheria</taxon>
        <taxon>Artiodactyla</taxon>
        <taxon>Whippomorpha</taxon>
        <taxon>Cetacea</taxon>
        <taxon>Mysticeti</taxon>
        <taxon>Balaenopteridae</taxon>
        <taxon>Balaenoptera</taxon>
    </lineage>
</organism>
<comment type="caution">
    <text evidence="2">The sequence shown here is derived from an EMBL/GenBank/DDBJ whole genome shotgun (WGS) entry which is preliminary data.</text>
</comment>
<keyword evidence="3" id="KW-1185">Reference proteome</keyword>